<reference evidence="2" key="2">
    <citation type="submission" date="2021-04" db="EMBL/GenBank/DDBJ databases">
        <authorList>
            <person name="Gilroy R."/>
        </authorList>
    </citation>
    <scope>NUCLEOTIDE SEQUENCE</scope>
    <source>
        <strain evidence="2">14975</strain>
    </source>
</reference>
<dbReference type="NCBIfam" id="TIGR00199">
    <property type="entry name" value="PncC_domain"/>
    <property type="match status" value="1"/>
</dbReference>
<dbReference type="Gene3D" id="3.90.950.20">
    <property type="entry name" value="CinA-like"/>
    <property type="match status" value="1"/>
</dbReference>
<evidence type="ECO:0000259" key="1">
    <source>
        <dbReference type="Pfam" id="PF02464"/>
    </source>
</evidence>
<dbReference type="AlphaFoldDB" id="A0A9D2AHW5"/>
<dbReference type="Pfam" id="PF02464">
    <property type="entry name" value="CinA"/>
    <property type="match status" value="1"/>
</dbReference>
<dbReference type="EMBL" id="DXFQ01000075">
    <property type="protein sequence ID" value="HIX19836.1"/>
    <property type="molecule type" value="Genomic_DNA"/>
</dbReference>
<name>A0A9D2AHW5_9BACT</name>
<evidence type="ECO:0000313" key="2">
    <source>
        <dbReference type="EMBL" id="HIX19836.1"/>
    </source>
</evidence>
<protein>
    <submittedName>
        <fullName evidence="2">CinA family protein</fullName>
    </submittedName>
</protein>
<proteinExistence type="predicted"/>
<dbReference type="InterPro" id="IPR036653">
    <property type="entry name" value="CinA-like_C"/>
</dbReference>
<gene>
    <name evidence="2" type="ORF">H9862_04440</name>
</gene>
<feature type="domain" description="CinA C-terminal" evidence="1">
    <location>
        <begin position="11"/>
        <end position="159"/>
    </location>
</feature>
<sequence>MTSQLELLAFATVRNLEAAGLSLATAESCTGGLIAAAITGVPGASAVFRYGWVTYCTEAKERLLHVPPQLIEEHSVVSEPVVAAMAENAMRQAAADIGVAVSGNAGPSAAEGEPPVGTVCIAVARRGAPRPTHTETIVRPGMSRNDFRAMAAARVLELVCALASQPA</sequence>
<dbReference type="Proteomes" id="UP000823964">
    <property type="component" value="Unassembled WGS sequence"/>
</dbReference>
<dbReference type="SUPFAM" id="SSF142433">
    <property type="entry name" value="CinA-like"/>
    <property type="match status" value="1"/>
</dbReference>
<reference evidence="2" key="1">
    <citation type="journal article" date="2021" name="PeerJ">
        <title>Extensive microbial diversity within the chicken gut microbiome revealed by metagenomics and culture.</title>
        <authorList>
            <person name="Gilroy R."/>
            <person name="Ravi A."/>
            <person name="Getino M."/>
            <person name="Pursley I."/>
            <person name="Horton D.L."/>
            <person name="Alikhan N.F."/>
            <person name="Baker D."/>
            <person name="Gharbi K."/>
            <person name="Hall N."/>
            <person name="Watson M."/>
            <person name="Adriaenssens E.M."/>
            <person name="Foster-Nyarko E."/>
            <person name="Jarju S."/>
            <person name="Secka A."/>
            <person name="Antonio M."/>
            <person name="Oren A."/>
            <person name="Chaudhuri R.R."/>
            <person name="La Ragione R."/>
            <person name="Hildebrand F."/>
            <person name="Pallen M.J."/>
        </authorList>
    </citation>
    <scope>NUCLEOTIDE SEQUENCE</scope>
    <source>
        <strain evidence="2">14975</strain>
    </source>
</reference>
<comment type="caution">
    <text evidence="2">The sequence shown here is derived from an EMBL/GenBank/DDBJ whole genome shotgun (WGS) entry which is preliminary data.</text>
</comment>
<organism evidence="2 3">
    <name type="scientific">Candidatus Akkermansia intestinigallinarum</name>
    <dbReference type="NCBI Taxonomy" id="2838431"/>
    <lineage>
        <taxon>Bacteria</taxon>
        <taxon>Pseudomonadati</taxon>
        <taxon>Verrucomicrobiota</taxon>
        <taxon>Verrucomicrobiia</taxon>
        <taxon>Verrucomicrobiales</taxon>
        <taxon>Akkermansiaceae</taxon>
        <taxon>Akkermansia</taxon>
    </lineage>
</organism>
<accession>A0A9D2AHW5</accession>
<evidence type="ECO:0000313" key="3">
    <source>
        <dbReference type="Proteomes" id="UP000823964"/>
    </source>
</evidence>
<dbReference type="InterPro" id="IPR008136">
    <property type="entry name" value="CinA_C"/>
</dbReference>